<dbReference type="GO" id="GO:0043123">
    <property type="term" value="P:positive regulation of canonical NF-kappaB signal transduction"/>
    <property type="evidence" value="ECO:0007669"/>
    <property type="project" value="TreeGrafter"/>
</dbReference>
<dbReference type="InterPro" id="IPR001245">
    <property type="entry name" value="Ser-Thr/Tyr_kinase_cat_dom"/>
</dbReference>
<dbReference type="GO" id="GO:0007254">
    <property type="term" value="P:JNK cascade"/>
    <property type="evidence" value="ECO:0007669"/>
    <property type="project" value="TreeGrafter"/>
</dbReference>
<dbReference type="STRING" id="7222.B4JH49"/>
<dbReference type="InterPro" id="IPR011009">
    <property type="entry name" value="Kinase-like_dom_sf"/>
</dbReference>
<keyword evidence="3" id="KW-0808">Transferase</keyword>
<protein>
    <submittedName>
        <fullName evidence="8">GH18924</fullName>
    </submittedName>
</protein>
<evidence type="ECO:0000313" key="8">
    <source>
        <dbReference type="EMBL" id="EDV92740.1"/>
    </source>
</evidence>
<proteinExistence type="inferred from homology"/>
<evidence type="ECO:0000259" key="7">
    <source>
        <dbReference type="PROSITE" id="PS50011"/>
    </source>
</evidence>
<dbReference type="Proteomes" id="UP000001070">
    <property type="component" value="Unassembled WGS sequence"/>
</dbReference>
<dbReference type="EMBL" id="CH916369">
    <property type="protein sequence ID" value="EDV92740.1"/>
    <property type="molecule type" value="Genomic_DNA"/>
</dbReference>
<dbReference type="InterPro" id="IPR000719">
    <property type="entry name" value="Prot_kinase_dom"/>
</dbReference>
<dbReference type="PROSITE" id="PS50011">
    <property type="entry name" value="PROTEIN_KINASE_DOM"/>
    <property type="match status" value="1"/>
</dbReference>
<dbReference type="SUPFAM" id="SSF56112">
    <property type="entry name" value="Protein kinase-like (PK-like)"/>
    <property type="match status" value="1"/>
</dbReference>
<evidence type="ECO:0000256" key="4">
    <source>
        <dbReference type="ARBA" id="ARBA00022741"/>
    </source>
</evidence>
<dbReference type="Pfam" id="PF07714">
    <property type="entry name" value="PK_Tyr_Ser-Thr"/>
    <property type="match status" value="1"/>
</dbReference>
<dbReference type="OrthoDB" id="10261027at2759"/>
<dbReference type="GO" id="GO:0006955">
    <property type="term" value="P:immune response"/>
    <property type="evidence" value="ECO:0007669"/>
    <property type="project" value="TreeGrafter"/>
</dbReference>
<dbReference type="InParanoid" id="B4JH49"/>
<name>B4JH49_DROGR</name>
<comment type="similarity">
    <text evidence="1">Belongs to the protein kinase superfamily. STE Ser/Thr protein kinase family. MAP kinase kinase kinase subfamily.</text>
</comment>
<dbReference type="GO" id="GO:0004709">
    <property type="term" value="F:MAP kinase kinase kinase activity"/>
    <property type="evidence" value="ECO:0007669"/>
    <property type="project" value="TreeGrafter"/>
</dbReference>
<keyword evidence="9" id="KW-1185">Reference proteome</keyword>
<dbReference type="GO" id="GO:0005524">
    <property type="term" value="F:ATP binding"/>
    <property type="evidence" value="ECO:0007669"/>
    <property type="project" value="UniProtKB-KW"/>
</dbReference>
<evidence type="ECO:0000256" key="2">
    <source>
        <dbReference type="ARBA" id="ARBA00022527"/>
    </source>
</evidence>
<feature type="domain" description="Protein kinase" evidence="7">
    <location>
        <begin position="8"/>
        <end position="111"/>
    </location>
</feature>
<dbReference type="PANTHER" id="PTHR46716:SF1">
    <property type="entry name" value="MITOGEN-ACTIVATED PROTEIN KINASE KINASE KINASE 7"/>
    <property type="match status" value="1"/>
</dbReference>
<dbReference type="HOGENOM" id="CLU_2160954_0_0_1"/>
<dbReference type="PhylomeDB" id="B4JH49"/>
<evidence type="ECO:0000256" key="3">
    <source>
        <dbReference type="ARBA" id="ARBA00022679"/>
    </source>
</evidence>
<accession>B4JH49</accession>
<dbReference type="PANTHER" id="PTHR46716">
    <property type="entry name" value="MITOGEN-ACTIVATED PROTEIN KINASE KINASE KINASE 7"/>
    <property type="match status" value="1"/>
</dbReference>
<evidence type="ECO:0000313" key="9">
    <source>
        <dbReference type="Proteomes" id="UP000001070"/>
    </source>
</evidence>
<keyword evidence="2" id="KW-0723">Serine/threonine-protein kinase</keyword>
<evidence type="ECO:0000256" key="5">
    <source>
        <dbReference type="ARBA" id="ARBA00022777"/>
    </source>
</evidence>
<dbReference type="AlphaFoldDB" id="B4JH49"/>
<sequence length="111" mass="13189">MNHSISFDQLTFGEKIGEFNHVVRGKWNGKQVVTKKYLAATEKVEREYRELKNANHENIIFLYGISYHNEFVYFVMEYMDGGSLHDLIHCQKQIKYDQAHVINWALQCARY</sequence>
<dbReference type="Gene3D" id="1.10.510.10">
    <property type="entry name" value="Transferase(Phosphotransferase) domain 1"/>
    <property type="match status" value="1"/>
</dbReference>
<evidence type="ECO:0000256" key="6">
    <source>
        <dbReference type="ARBA" id="ARBA00022840"/>
    </source>
</evidence>
<keyword evidence="4" id="KW-0547">Nucleotide-binding</keyword>
<dbReference type="eggNOG" id="KOG0192">
    <property type="taxonomic scope" value="Eukaryota"/>
</dbReference>
<reference evidence="8 9" key="1">
    <citation type="journal article" date="2007" name="Nature">
        <title>Evolution of genes and genomes on the Drosophila phylogeny.</title>
        <authorList>
            <consortium name="Drosophila 12 Genomes Consortium"/>
            <person name="Clark A.G."/>
            <person name="Eisen M.B."/>
            <person name="Smith D.R."/>
            <person name="Bergman C.M."/>
            <person name="Oliver B."/>
            <person name="Markow T.A."/>
            <person name="Kaufman T.C."/>
            <person name="Kellis M."/>
            <person name="Gelbart W."/>
            <person name="Iyer V.N."/>
            <person name="Pollard D.A."/>
            <person name="Sackton T.B."/>
            <person name="Larracuente A.M."/>
            <person name="Singh N.D."/>
            <person name="Abad J.P."/>
            <person name="Abt D.N."/>
            <person name="Adryan B."/>
            <person name="Aguade M."/>
            <person name="Akashi H."/>
            <person name="Anderson W.W."/>
            <person name="Aquadro C.F."/>
            <person name="Ardell D.H."/>
            <person name="Arguello R."/>
            <person name="Artieri C.G."/>
            <person name="Barbash D.A."/>
            <person name="Barker D."/>
            <person name="Barsanti P."/>
            <person name="Batterham P."/>
            <person name="Batzoglou S."/>
            <person name="Begun D."/>
            <person name="Bhutkar A."/>
            <person name="Blanco E."/>
            <person name="Bosak S.A."/>
            <person name="Bradley R.K."/>
            <person name="Brand A.D."/>
            <person name="Brent M.R."/>
            <person name="Brooks A.N."/>
            <person name="Brown R.H."/>
            <person name="Butlin R.K."/>
            <person name="Caggese C."/>
            <person name="Calvi B.R."/>
            <person name="Bernardo de Carvalho A."/>
            <person name="Caspi A."/>
            <person name="Castrezana S."/>
            <person name="Celniker S.E."/>
            <person name="Chang J.L."/>
            <person name="Chapple C."/>
            <person name="Chatterji S."/>
            <person name="Chinwalla A."/>
            <person name="Civetta A."/>
            <person name="Clifton S.W."/>
            <person name="Comeron J.M."/>
            <person name="Costello J.C."/>
            <person name="Coyne J.A."/>
            <person name="Daub J."/>
            <person name="David R.G."/>
            <person name="Delcher A.L."/>
            <person name="Delehaunty K."/>
            <person name="Do C.B."/>
            <person name="Ebling H."/>
            <person name="Edwards K."/>
            <person name="Eickbush T."/>
            <person name="Evans J.D."/>
            <person name="Filipski A."/>
            <person name="Findeiss S."/>
            <person name="Freyhult E."/>
            <person name="Fulton L."/>
            <person name="Fulton R."/>
            <person name="Garcia A.C."/>
            <person name="Gardiner A."/>
            <person name="Garfield D.A."/>
            <person name="Garvin B.E."/>
            <person name="Gibson G."/>
            <person name="Gilbert D."/>
            <person name="Gnerre S."/>
            <person name="Godfrey J."/>
            <person name="Good R."/>
            <person name="Gotea V."/>
            <person name="Gravely B."/>
            <person name="Greenberg A.J."/>
            <person name="Griffiths-Jones S."/>
            <person name="Gross S."/>
            <person name="Guigo R."/>
            <person name="Gustafson E.A."/>
            <person name="Haerty W."/>
            <person name="Hahn M.W."/>
            <person name="Halligan D.L."/>
            <person name="Halpern A.L."/>
            <person name="Halter G.M."/>
            <person name="Han M.V."/>
            <person name="Heger A."/>
            <person name="Hillier L."/>
            <person name="Hinrichs A.S."/>
            <person name="Holmes I."/>
            <person name="Hoskins R.A."/>
            <person name="Hubisz M.J."/>
            <person name="Hultmark D."/>
            <person name="Huntley M.A."/>
            <person name="Jaffe D.B."/>
            <person name="Jagadeeshan S."/>
            <person name="Jeck W.R."/>
            <person name="Johnson J."/>
            <person name="Jones C.D."/>
            <person name="Jordan W.C."/>
            <person name="Karpen G.H."/>
            <person name="Kataoka E."/>
            <person name="Keightley P.D."/>
            <person name="Kheradpour P."/>
            <person name="Kirkness E.F."/>
            <person name="Koerich L.B."/>
            <person name="Kristiansen K."/>
            <person name="Kudrna D."/>
            <person name="Kulathinal R.J."/>
            <person name="Kumar S."/>
            <person name="Kwok R."/>
            <person name="Lander E."/>
            <person name="Langley C.H."/>
            <person name="Lapoint R."/>
            <person name="Lazzaro B.P."/>
            <person name="Lee S.J."/>
            <person name="Levesque L."/>
            <person name="Li R."/>
            <person name="Lin C.F."/>
            <person name="Lin M.F."/>
            <person name="Lindblad-Toh K."/>
            <person name="Llopart A."/>
            <person name="Long M."/>
            <person name="Low L."/>
            <person name="Lozovsky E."/>
            <person name="Lu J."/>
            <person name="Luo M."/>
            <person name="Machado C.A."/>
            <person name="Makalowski W."/>
            <person name="Marzo M."/>
            <person name="Matsuda M."/>
            <person name="Matzkin L."/>
            <person name="McAllister B."/>
            <person name="McBride C.S."/>
            <person name="McKernan B."/>
            <person name="McKernan K."/>
            <person name="Mendez-Lago M."/>
            <person name="Minx P."/>
            <person name="Mollenhauer M.U."/>
            <person name="Montooth K."/>
            <person name="Mount S.M."/>
            <person name="Mu X."/>
            <person name="Myers E."/>
            <person name="Negre B."/>
            <person name="Newfeld S."/>
            <person name="Nielsen R."/>
            <person name="Noor M.A."/>
            <person name="O'Grady P."/>
            <person name="Pachter L."/>
            <person name="Papaceit M."/>
            <person name="Parisi M.J."/>
            <person name="Parisi M."/>
            <person name="Parts L."/>
            <person name="Pedersen J.S."/>
            <person name="Pesole G."/>
            <person name="Phillippy A.M."/>
            <person name="Ponting C.P."/>
            <person name="Pop M."/>
            <person name="Porcelli D."/>
            <person name="Powell J.R."/>
            <person name="Prohaska S."/>
            <person name="Pruitt K."/>
            <person name="Puig M."/>
            <person name="Quesneville H."/>
            <person name="Ram K.R."/>
            <person name="Rand D."/>
            <person name="Rasmussen M.D."/>
            <person name="Reed L.K."/>
            <person name="Reenan R."/>
            <person name="Reily A."/>
            <person name="Remington K.A."/>
            <person name="Rieger T.T."/>
            <person name="Ritchie M.G."/>
            <person name="Robin C."/>
            <person name="Rogers Y.H."/>
            <person name="Rohde C."/>
            <person name="Rozas J."/>
            <person name="Rubenfield M.J."/>
            <person name="Ruiz A."/>
            <person name="Russo S."/>
            <person name="Salzberg S.L."/>
            <person name="Sanchez-Gracia A."/>
            <person name="Saranga D.J."/>
            <person name="Sato H."/>
            <person name="Schaeffer S.W."/>
            <person name="Schatz M.C."/>
            <person name="Schlenke T."/>
            <person name="Schwartz R."/>
            <person name="Segarra C."/>
            <person name="Singh R.S."/>
            <person name="Sirot L."/>
            <person name="Sirota M."/>
            <person name="Sisneros N.B."/>
            <person name="Smith C.D."/>
            <person name="Smith T.F."/>
            <person name="Spieth J."/>
            <person name="Stage D.E."/>
            <person name="Stark A."/>
            <person name="Stephan W."/>
            <person name="Strausberg R.L."/>
            <person name="Strempel S."/>
            <person name="Sturgill D."/>
            <person name="Sutton G."/>
            <person name="Sutton G.G."/>
            <person name="Tao W."/>
            <person name="Teichmann S."/>
            <person name="Tobari Y.N."/>
            <person name="Tomimura Y."/>
            <person name="Tsolas J.M."/>
            <person name="Valente V.L."/>
            <person name="Venter E."/>
            <person name="Venter J.C."/>
            <person name="Vicario S."/>
            <person name="Vieira F.G."/>
            <person name="Vilella A.J."/>
            <person name="Villasante A."/>
            <person name="Walenz B."/>
            <person name="Wang J."/>
            <person name="Wasserman M."/>
            <person name="Watts T."/>
            <person name="Wilson D."/>
            <person name="Wilson R.K."/>
            <person name="Wing R.A."/>
            <person name="Wolfner M.F."/>
            <person name="Wong A."/>
            <person name="Wong G.K."/>
            <person name="Wu C.I."/>
            <person name="Wu G."/>
            <person name="Yamamoto D."/>
            <person name="Yang H.P."/>
            <person name="Yang S.P."/>
            <person name="Yorke J.A."/>
            <person name="Yoshida K."/>
            <person name="Zdobnov E."/>
            <person name="Zhang P."/>
            <person name="Zhang Y."/>
            <person name="Zimin A.V."/>
            <person name="Baldwin J."/>
            <person name="Abdouelleil A."/>
            <person name="Abdulkadir J."/>
            <person name="Abebe A."/>
            <person name="Abera B."/>
            <person name="Abreu J."/>
            <person name="Acer S.C."/>
            <person name="Aftuck L."/>
            <person name="Alexander A."/>
            <person name="An P."/>
            <person name="Anderson E."/>
            <person name="Anderson S."/>
            <person name="Arachi H."/>
            <person name="Azer M."/>
            <person name="Bachantsang P."/>
            <person name="Barry A."/>
            <person name="Bayul T."/>
            <person name="Berlin A."/>
            <person name="Bessette D."/>
            <person name="Bloom T."/>
            <person name="Blye J."/>
            <person name="Boguslavskiy L."/>
            <person name="Bonnet C."/>
            <person name="Boukhgalter B."/>
            <person name="Bourzgui I."/>
            <person name="Brown A."/>
            <person name="Cahill P."/>
            <person name="Channer S."/>
            <person name="Cheshatsang Y."/>
            <person name="Chuda L."/>
            <person name="Citroen M."/>
            <person name="Collymore A."/>
            <person name="Cooke P."/>
            <person name="Costello M."/>
            <person name="D'Aco K."/>
            <person name="Daza R."/>
            <person name="De Haan G."/>
            <person name="DeGray S."/>
            <person name="DeMaso C."/>
            <person name="Dhargay N."/>
            <person name="Dooley K."/>
            <person name="Dooley E."/>
            <person name="Doricent M."/>
            <person name="Dorje P."/>
            <person name="Dorjee K."/>
            <person name="Dupes A."/>
            <person name="Elong R."/>
            <person name="Falk J."/>
            <person name="Farina A."/>
            <person name="Faro S."/>
            <person name="Ferguson D."/>
            <person name="Fisher S."/>
            <person name="Foley C.D."/>
            <person name="Franke A."/>
            <person name="Friedrich D."/>
            <person name="Gadbois L."/>
            <person name="Gearin G."/>
            <person name="Gearin C.R."/>
            <person name="Giannoukos G."/>
            <person name="Goode T."/>
            <person name="Graham J."/>
            <person name="Grandbois E."/>
            <person name="Grewal S."/>
            <person name="Gyaltsen K."/>
            <person name="Hafez N."/>
            <person name="Hagos B."/>
            <person name="Hall J."/>
            <person name="Henson C."/>
            <person name="Hollinger A."/>
            <person name="Honan T."/>
            <person name="Huard M.D."/>
            <person name="Hughes L."/>
            <person name="Hurhula B."/>
            <person name="Husby M.E."/>
            <person name="Kamat A."/>
            <person name="Kanga B."/>
            <person name="Kashin S."/>
            <person name="Khazanovich D."/>
            <person name="Kisner P."/>
            <person name="Lance K."/>
            <person name="Lara M."/>
            <person name="Lee W."/>
            <person name="Lennon N."/>
            <person name="Letendre F."/>
            <person name="LeVine R."/>
            <person name="Lipovsky A."/>
            <person name="Liu X."/>
            <person name="Liu J."/>
            <person name="Liu S."/>
            <person name="Lokyitsang T."/>
            <person name="Lokyitsang Y."/>
            <person name="Lubonja R."/>
            <person name="Lui A."/>
            <person name="MacDonald P."/>
            <person name="Magnisalis V."/>
            <person name="Maru K."/>
            <person name="Matthews C."/>
            <person name="McCusker W."/>
            <person name="McDonough S."/>
            <person name="Mehta T."/>
            <person name="Meldrim J."/>
            <person name="Meneus L."/>
            <person name="Mihai O."/>
            <person name="Mihalev A."/>
            <person name="Mihova T."/>
            <person name="Mittelman R."/>
            <person name="Mlenga V."/>
            <person name="Montmayeur A."/>
            <person name="Mulrain L."/>
            <person name="Navidi A."/>
            <person name="Naylor J."/>
            <person name="Negash T."/>
            <person name="Nguyen T."/>
            <person name="Nguyen N."/>
            <person name="Nicol R."/>
            <person name="Norbu C."/>
            <person name="Norbu N."/>
            <person name="Novod N."/>
            <person name="O'Neill B."/>
            <person name="Osman S."/>
            <person name="Markiewicz E."/>
            <person name="Oyono O.L."/>
            <person name="Patti C."/>
            <person name="Phunkhang P."/>
            <person name="Pierre F."/>
            <person name="Priest M."/>
            <person name="Raghuraman S."/>
            <person name="Rege F."/>
            <person name="Reyes R."/>
            <person name="Rise C."/>
            <person name="Rogov P."/>
            <person name="Ross K."/>
            <person name="Ryan E."/>
            <person name="Settipalli S."/>
            <person name="Shea T."/>
            <person name="Sherpa N."/>
            <person name="Shi L."/>
            <person name="Shih D."/>
            <person name="Sparrow T."/>
            <person name="Spaulding J."/>
            <person name="Stalker J."/>
            <person name="Stange-Thomann N."/>
            <person name="Stavropoulos S."/>
            <person name="Stone C."/>
            <person name="Strader C."/>
            <person name="Tesfaye S."/>
            <person name="Thomson T."/>
            <person name="Thoulutsang Y."/>
            <person name="Thoulutsang D."/>
            <person name="Topham K."/>
            <person name="Topping I."/>
            <person name="Tsamla T."/>
            <person name="Vassiliev H."/>
            <person name="Vo A."/>
            <person name="Wangchuk T."/>
            <person name="Wangdi T."/>
            <person name="Weiand M."/>
            <person name="Wilkinson J."/>
            <person name="Wilson A."/>
            <person name="Yadav S."/>
            <person name="Young G."/>
            <person name="Yu Q."/>
            <person name="Zembek L."/>
            <person name="Zhong D."/>
            <person name="Zimmer A."/>
            <person name="Zwirko Z."/>
            <person name="Jaffe D.B."/>
            <person name="Alvarez P."/>
            <person name="Brockman W."/>
            <person name="Butler J."/>
            <person name="Chin C."/>
            <person name="Gnerre S."/>
            <person name="Grabherr M."/>
            <person name="Kleber M."/>
            <person name="Mauceli E."/>
            <person name="MacCallum I."/>
        </authorList>
    </citation>
    <scope>NUCLEOTIDE SEQUENCE [LARGE SCALE GENOMIC DNA]</scope>
    <source>
        <strain evidence="9">Tucson 15287-2541.00</strain>
    </source>
</reference>
<evidence type="ECO:0000256" key="1">
    <source>
        <dbReference type="ARBA" id="ARBA00006529"/>
    </source>
</evidence>
<keyword evidence="6" id="KW-0067">ATP-binding</keyword>
<keyword evidence="5" id="KW-0418">Kinase</keyword>
<gene>
    <name evidence="8" type="primary">Dgri\GH18924</name>
    <name evidence="8" type="ORF">Dgri_GH18924</name>
</gene>
<organism evidence="9">
    <name type="scientific">Drosophila grimshawi</name>
    <name type="common">Hawaiian fruit fly</name>
    <name type="synonym">Idiomyia grimshawi</name>
    <dbReference type="NCBI Taxonomy" id="7222"/>
    <lineage>
        <taxon>Eukaryota</taxon>
        <taxon>Metazoa</taxon>
        <taxon>Ecdysozoa</taxon>
        <taxon>Arthropoda</taxon>
        <taxon>Hexapoda</taxon>
        <taxon>Insecta</taxon>
        <taxon>Pterygota</taxon>
        <taxon>Neoptera</taxon>
        <taxon>Endopterygota</taxon>
        <taxon>Diptera</taxon>
        <taxon>Brachycera</taxon>
        <taxon>Muscomorpha</taxon>
        <taxon>Ephydroidea</taxon>
        <taxon>Drosophilidae</taxon>
        <taxon>Drosophila</taxon>
        <taxon>Hawaiian Drosophila</taxon>
    </lineage>
</organism>